<evidence type="ECO:0000313" key="2">
    <source>
        <dbReference type="EMBL" id="MBK1884027.1"/>
    </source>
</evidence>
<dbReference type="AlphaFoldDB" id="A0A934S8C4"/>
<name>A0A934S8C4_9BACT</name>
<organism evidence="2 3">
    <name type="scientific">Luteolibacter pohnpeiensis</name>
    <dbReference type="NCBI Taxonomy" id="454153"/>
    <lineage>
        <taxon>Bacteria</taxon>
        <taxon>Pseudomonadati</taxon>
        <taxon>Verrucomicrobiota</taxon>
        <taxon>Verrucomicrobiia</taxon>
        <taxon>Verrucomicrobiales</taxon>
        <taxon>Verrucomicrobiaceae</taxon>
        <taxon>Luteolibacter</taxon>
    </lineage>
</organism>
<keyword evidence="3" id="KW-1185">Reference proteome</keyword>
<feature type="transmembrane region" description="Helical" evidence="1">
    <location>
        <begin position="107"/>
        <end position="129"/>
    </location>
</feature>
<protein>
    <submittedName>
        <fullName evidence="2">Uncharacterized protein</fullName>
    </submittedName>
</protein>
<gene>
    <name evidence="2" type="ORF">JIN85_16530</name>
</gene>
<accession>A0A934S8C4</accession>
<dbReference type="EMBL" id="JAENIJ010000032">
    <property type="protein sequence ID" value="MBK1884027.1"/>
    <property type="molecule type" value="Genomic_DNA"/>
</dbReference>
<dbReference type="Proteomes" id="UP000603141">
    <property type="component" value="Unassembled WGS sequence"/>
</dbReference>
<feature type="transmembrane region" description="Helical" evidence="1">
    <location>
        <begin position="29"/>
        <end position="45"/>
    </location>
</feature>
<comment type="caution">
    <text evidence="2">The sequence shown here is derived from an EMBL/GenBank/DDBJ whole genome shotgun (WGS) entry which is preliminary data.</text>
</comment>
<sequence>MPTSINGIGTRFYGAASPQADGSVITTKWFAVIFIPLIPLSSYRVKRHTHRDRFWIFGHSASYSIIKKLPIQWRQVLKTYSFALFFAVWLGTVCLGSGLAIDKWQLPLWVIGVVPLILGTVPFIALEIIRAKAMKHARSYGSAEEAHLTDSDSAIL</sequence>
<keyword evidence="1" id="KW-1133">Transmembrane helix</keyword>
<evidence type="ECO:0000313" key="3">
    <source>
        <dbReference type="Proteomes" id="UP000603141"/>
    </source>
</evidence>
<evidence type="ECO:0000256" key="1">
    <source>
        <dbReference type="SAM" id="Phobius"/>
    </source>
</evidence>
<reference evidence="2" key="1">
    <citation type="submission" date="2021-01" db="EMBL/GenBank/DDBJ databases">
        <title>Modified the classification status of verrucomicrobia.</title>
        <authorList>
            <person name="Feng X."/>
        </authorList>
    </citation>
    <scope>NUCLEOTIDE SEQUENCE</scope>
    <source>
        <strain evidence="2">KCTC 22041</strain>
    </source>
</reference>
<proteinExistence type="predicted"/>
<keyword evidence="1" id="KW-0812">Transmembrane</keyword>
<dbReference type="RefSeq" id="WP_200272792.1">
    <property type="nucleotide sequence ID" value="NZ_JAENIJ010000032.1"/>
</dbReference>
<keyword evidence="1" id="KW-0472">Membrane</keyword>
<feature type="transmembrane region" description="Helical" evidence="1">
    <location>
        <begin position="82"/>
        <end position="101"/>
    </location>
</feature>